<evidence type="ECO:0000259" key="5">
    <source>
        <dbReference type="Pfam" id="PF22820"/>
    </source>
</evidence>
<proteinExistence type="predicted"/>
<comment type="caution">
    <text evidence="6">The sequence shown here is derived from an EMBL/GenBank/DDBJ whole genome shotgun (WGS) entry which is preliminary data.</text>
</comment>
<feature type="transmembrane region" description="Helical" evidence="2">
    <location>
        <begin position="115"/>
        <end position="134"/>
    </location>
</feature>
<dbReference type="InterPro" id="IPR054530">
    <property type="entry name" value="TcaA_4th"/>
</dbReference>
<dbReference type="eggNOG" id="COG4640">
    <property type="taxonomic scope" value="Bacteria"/>
</dbReference>
<dbReference type="GO" id="GO:0005886">
    <property type="term" value="C:plasma membrane"/>
    <property type="evidence" value="ECO:0007669"/>
    <property type="project" value="UniProtKB-SubCell"/>
</dbReference>
<evidence type="ECO:0000313" key="7">
    <source>
        <dbReference type="Proteomes" id="UP000051999"/>
    </source>
</evidence>
<feature type="domain" description="Zinc-ribbon" evidence="3">
    <location>
        <begin position="9"/>
        <end position="29"/>
    </location>
</feature>
<dbReference type="RefSeq" id="WP_017262490.1">
    <property type="nucleotide sequence ID" value="NZ_AUAW01000004.1"/>
</dbReference>
<name>A0A0R1RPM4_9LACO</name>
<feature type="compositionally biased region" description="Low complexity" evidence="1">
    <location>
        <begin position="522"/>
        <end position="535"/>
    </location>
</feature>
<evidence type="ECO:0000256" key="2">
    <source>
        <dbReference type="SAM" id="Phobius"/>
    </source>
</evidence>
<dbReference type="PANTHER" id="PTHR40038">
    <property type="entry name" value="MEMBRANE-ASSOCIATED PROTEIN TCAA"/>
    <property type="match status" value="1"/>
</dbReference>
<dbReference type="PANTHER" id="PTHR40038:SF1">
    <property type="entry name" value="MEMBRANE-ASSOCIATED PROTEIN TCAA"/>
    <property type="match status" value="1"/>
</dbReference>
<evidence type="ECO:0000259" key="3">
    <source>
        <dbReference type="Pfam" id="PF13240"/>
    </source>
</evidence>
<feature type="region of interest" description="Disordered" evidence="1">
    <location>
        <begin position="42"/>
        <end position="110"/>
    </location>
</feature>
<evidence type="ECO:0000259" key="4">
    <source>
        <dbReference type="Pfam" id="PF22813"/>
    </source>
</evidence>
<feature type="compositionally biased region" description="Low complexity" evidence="1">
    <location>
        <begin position="83"/>
        <end position="106"/>
    </location>
</feature>
<keyword evidence="2" id="KW-0472">Membrane</keyword>
<dbReference type="Proteomes" id="UP000051999">
    <property type="component" value="Unassembled WGS sequence"/>
</dbReference>
<accession>A0A0R1RPM4</accession>
<keyword evidence="2" id="KW-0812">Transmembrane</keyword>
<dbReference type="AlphaFoldDB" id="A0A0R1RPM4"/>
<dbReference type="STRING" id="1114972.FD35_GL001195"/>
<evidence type="ECO:0000313" key="6">
    <source>
        <dbReference type="EMBL" id="KRL56900.1"/>
    </source>
</evidence>
<evidence type="ECO:0000256" key="1">
    <source>
        <dbReference type="SAM" id="MobiDB-lite"/>
    </source>
</evidence>
<reference evidence="6 7" key="1">
    <citation type="journal article" date="2015" name="Genome Announc.">
        <title>Expanding the biotechnology potential of lactobacilli through comparative genomics of 213 strains and associated genera.</title>
        <authorList>
            <person name="Sun Z."/>
            <person name="Harris H.M."/>
            <person name="McCann A."/>
            <person name="Guo C."/>
            <person name="Argimon S."/>
            <person name="Zhang W."/>
            <person name="Yang X."/>
            <person name="Jeffery I.B."/>
            <person name="Cooney J.C."/>
            <person name="Kagawa T.F."/>
            <person name="Liu W."/>
            <person name="Song Y."/>
            <person name="Salvetti E."/>
            <person name="Wrobel A."/>
            <person name="Rasinkangas P."/>
            <person name="Parkhill J."/>
            <person name="Rea M.C."/>
            <person name="O'Sullivan O."/>
            <person name="Ritari J."/>
            <person name="Douillard F.P."/>
            <person name="Paul Ross R."/>
            <person name="Yang R."/>
            <person name="Briner A.E."/>
            <person name="Felis G.E."/>
            <person name="de Vos W.M."/>
            <person name="Barrangou R."/>
            <person name="Klaenhammer T.R."/>
            <person name="Caufield P.W."/>
            <person name="Cui Y."/>
            <person name="Zhang H."/>
            <person name="O'Toole P.W."/>
        </authorList>
    </citation>
    <scope>NUCLEOTIDE SEQUENCE [LARGE SCALE GENOMIC DNA]</scope>
    <source>
        <strain evidence="6 7">DSM 15814</strain>
    </source>
</reference>
<protein>
    <submittedName>
        <fullName evidence="6">Uncharacterized protein</fullName>
    </submittedName>
</protein>
<feature type="domain" description="TcaA 4th" evidence="5">
    <location>
        <begin position="303"/>
        <end position="377"/>
    </location>
</feature>
<keyword evidence="7" id="KW-1185">Reference proteome</keyword>
<sequence length="580" mass="63248">MAQQDSLQFCPNCGAKLKPDALFCGNCGFNIANYKASKKNIGNESQASQPASASAAPKSGNRFNQPNQSGSQSNGVLHAGTRAASQPVQSQAASKPKPSAVSSAPTRRTKKTKKWPWITAAIVLIILAGGYMFGKNYYSQDNQLKRAMTSVKKNDKNLAKNFAVSDKQFKLSHKSLQPLIKELKNKPSGMKQFESQLKNNGVTEDGAYSFTPSGRAWLLFPRYKIKAKTFSAKLRTNQPNIKLTVNGQHAYKTTMTSVSHSFGPYIAGQYELTAEGNVHGHHMKNDGNYWLTPSNASDVYLELKTISFTAKGYPGAEVRINNKSYGNLDNTGSLYLQDIPWSNDMELTMVYSGDGGKATSNQRKIRDSDEDEEVSVSFPGVMSHDDAHNLISDVFTDMDLLSASGDVPSDLASLFDDGTSSQQYKDIVSMAKNYNNDKKISSVNFTVQDFHVVPNKNAETKATYNVKYKFYGDSGASHTQVFQYVAVLDGTGSAGKIKSIHATKKISDTSAPGYDDSDSNSDSDSSNNDDSSSDSSDSDSDSADNSDDSNSDTDSTDNESYQTNQRYVSQNLSYKIGHTE</sequence>
<feature type="domain" description="TcaA second" evidence="4">
    <location>
        <begin position="148"/>
        <end position="226"/>
    </location>
</feature>
<dbReference type="EMBL" id="AZFF01000002">
    <property type="protein sequence ID" value="KRL56900.1"/>
    <property type="molecule type" value="Genomic_DNA"/>
</dbReference>
<feature type="compositionally biased region" description="Low complexity" evidence="1">
    <location>
        <begin position="45"/>
        <end position="59"/>
    </location>
</feature>
<dbReference type="Pfam" id="PF22820">
    <property type="entry name" value="TcaA_3rd_4th"/>
    <property type="match status" value="1"/>
</dbReference>
<dbReference type="OrthoDB" id="2327418at2"/>
<gene>
    <name evidence="6" type="ORF">FD35_GL001195</name>
</gene>
<dbReference type="Pfam" id="PF22813">
    <property type="entry name" value="TcaA_2nd"/>
    <property type="match status" value="1"/>
</dbReference>
<dbReference type="InterPro" id="IPR026870">
    <property type="entry name" value="Zinc_ribbon_dom"/>
</dbReference>
<dbReference type="InterPro" id="IPR054529">
    <property type="entry name" value="TcaA_2nd"/>
</dbReference>
<dbReference type="Pfam" id="PF13240">
    <property type="entry name" value="Zn_Ribbon_1"/>
    <property type="match status" value="1"/>
</dbReference>
<organism evidence="6 7">
    <name type="scientific">Furfurilactobacillus rossiae DSM 15814</name>
    <dbReference type="NCBI Taxonomy" id="1114972"/>
    <lineage>
        <taxon>Bacteria</taxon>
        <taxon>Bacillati</taxon>
        <taxon>Bacillota</taxon>
        <taxon>Bacilli</taxon>
        <taxon>Lactobacillales</taxon>
        <taxon>Lactobacillaceae</taxon>
        <taxon>Furfurilactobacillus</taxon>
    </lineage>
</organism>
<feature type="region of interest" description="Disordered" evidence="1">
    <location>
        <begin position="507"/>
        <end position="580"/>
    </location>
</feature>
<keyword evidence="2" id="KW-1133">Transmembrane helix</keyword>
<feature type="compositionally biased region" description="Polar residues" evidence="1">
    <location>
        <begin position="559"/>
        <end position="573"/>
    </location>
</feature>
<feature type="compositionally biased region" description="Polar residues" evidence="1">
    <location>
        <begin position="61"/>
        <end position="75"/>
    </location>
</feature>
<dbReference type="PATRIC" id="fig|1114972.6.peg.1211"/>
<feature type="compositionally biased region" description="Acidic residues" evidence="1">
    <location>
        <begin position="536"/>
        <end position="557"/>
    </location>
</feature>